<keyword evidence="3 4" id="KW-0067">ATP-binding</keyword>
<evidence type="ECO:0000259" key="6">
    <source>
        <dbReference type="PROSITE" id="PS50011"/>
    </source>
</evidence>
<dbReference type="InterPro" id="IPR008271">
    <property type="entry name" value="Ser/Thr_kinase_AS"/>
</dbReference>
<feature type="domain" description="Protein kinase" evidence="6">
    <location>
        <begin position="792"/>
        <end position="1049"/>
    </location>
</feature>
<feature type="compositionally biased region" description="Polar residues" evidence="5">
    <location>
        <begin position="387"/>
        <end position="401"/>
    </location>
</feature>
<dbReference type="Gene3D" id="3.30.200.20">
    <property type="entry name" value="Phosphorylase Kinase, domain 1"/>
    <property type="match status" value="1"/>
</dbReference>
<dbReference type="PANTHER" id="PTHR44329">
    <property type="entry name" value="SERINE/THREONINE-PROTEIN KINASE TNNI3K-RELATED"/>
    <property type="match status" value="1"/>
</dbReference>
<dbReference type="InterPro" id="IPR000719">
    <property type="entry name" value="Prot_kinase_dom"/>
</dbReference>
<reference evidence="7 8" key="1">
    <citation type="submission" date="2024-04" db="EMBL/GenBank/DDBJ databases">
        <title>Tritrichomonas musculus Genome.</title>
        <authorList>
            <person name="Alves-Ferreira E."/>
            <person name="Grigg M."/>
            <person name="Lorenzi H."/>
            <person name="Galac M."/>
        </authorList>
    </citation>
    <scope>NUCLEOTIDE SEQUENCE [LARGE SCALE GENOMIC DNA]</scope>
    <source>
        <strain evidence="7 8">EAF2021</strain>
    </source>
</reference>
<dbReference type="Gene3D" id="1.10.510.10">
    <property type="entry name" value="Transferase(Phosphotransferase) domain 1"/>
    <property type="match status" value="2"/>
</dbReference>
<keyword evidence="1" id="KW-0723">Serine/threonine-protein kinase</keyword>
<evidence type="ECO:0000256" key="2">
    <source>
        <dbReference type="ARBA" id="ARBA00022741"/>
    </source>
</evidence>
<feature type="domain" description="Protein kinase" evidence="6">
    <location>
        <begin position="197"/>
        <end position="574"/>
    </location>
</feature>
<evidence type="ECO:0000256" key="3">
    <source>
        <dbReference type="ARBA" id="ARBA00022840"/>
    </source>
</evidence>
<dbReference type="InterPro" id="IPR051681">
    <property type="entry name" value="Ser/Thr_Kinases-Pseudokinases"/>
</dbReference>
<dbReference type="PANTHER" id="PTHR44329:SF214">
    <property type="entry name" value="PROTEIN KINASE DOMAIN-CONTAINING PROTEIN"/>
    <property type="match status" value="1"/>
</dbReference>
<dbReference type="InterPro" id="IPR017441">
    <property type="entry name" value="Protein_kinase_ATP_BS"/>
</dbReference>
<keyword evidence="1" id="KW-0418">Kinase</keyword>
<dbReference type="PROSITE" id="PS00108">
    <property type="entry name" value="PROTEIN_KINASE_ST"/>
    <property type="match status" value="1"/>
</dbReference>
<organism evidence="7 8">
    <name type="scientific">Tritrichomonas musculus</name>
    <dbReference type="NCBI Taxonomy" id="1915356"/>
    <lineage>
        <taxon>Eukaryota</taxon>
        <taxon>Metamonada</taxon>
        <taxon>Parabasalia</taxon>
        <taxon>Tritrichomonadida</taxon>
        <taxon>Tritrichomonadidae</taxon>
        <taxon>Tritrichomonas</taxon>
    </lineage>
</organism>
<evidence type="ECO:0000256" key="4">
    <source>
        <dbReference type="PROSITE-ProRule" id="PRU10141"/>
    </source>
</evidence>
<feature type="compositionally biased region" description="Basic and acidic residues" evidence="5">
    <location>
        <begin position="310"/>
        <end position="346"/>
    </location>
</feature>
<dbReference type="Proteomes" id="UP001470230">
    <property type="component" value="Unassembled WGS sequence"/>
</dbReference>
<evidence type="ECO:0000313" key="8">
    <source>
        <dbReference type="Proteomes" id="UP001470230"/>
    </source>
</evidence>
<dbReference type="SMART" id="SM00220">
    <property type="entry name" value="S_TKc"/>
    <property type="match status" value="1"/>
</dbReference>
<keyword evidence="2 4" id="KW-0547">Nucleotide-binding</keyword>
<feature type="region of interest" description="Disordered" evidence="5">
    <location>
        <begin position="373"/>
        <end position="409"/>
    </location>
</feature>
<dbReference type="InterPro" id="IPR011009">
    <property type="entry name" value="Kinase-like_dom_sf"/>
</dbReference>
<dbReference type="Pfam" id="PF00069">
    <property type="entry name" value="Pkinase"/>
    <property type="match status" value="1"/>
</dbReference>
<comment type="caution">
    <text evidence="7">The sequence shown here is derived from an EMBL/GenBank/DDBJ whole genome shotgun (WGS) entry which is preliminary data.</text>
</comment>
<dbReference type="Pfam" id="PF07714">
    <property type="entry name" value="PK_Tyr_Ser-Thr"/>
    <property type="match status" value="1"/>
</dbReference>
<keyword evidence="1" id="KW-0808">Transferase</keyword>
<dbReference type="PROSITE" id="PS50011">
    <property type="entry name" value="PROTEIN_KINASE_DOM"/>
    <property type="match status" value="2"/>
</dbReference>
<dbReference type="SUPFAM" id="SSF56112">
    <property type="entry name" value="Protein kinase-like (PK-like)"/>
    <property type="match status" value="2"/>
</dbReference>
<gene>
    <name evidence="7" type="ORF">M9Y10_002217</name>
</gene>
<accession>A0ABR2L960</accession>
<dbReference type="EMBL" id="JAPFFF010000001">
    <property type="protein sequence ID" value="KAK8899894.1"/>
    <property type="molecule type" value="Genomic_DNA"/>
</dbReference>
<protein>
    <recommendedName>
        <fullName evidence="6">Protein kinase domain-containing protein</fullName>
    </recommendedName>
</protein>
<feature type="binding site" evidence="4">
    <location>
        <position position="821"/>
    </location>
    <ligand>
        <name>ATP</name>
        <dbReference type="ChEBI" id="CHEBI:30616"/>
    </ligand>
</feature>
<evidence type="ECO:0000256" key="5">
    <source>
        <dbReference type="SAM" id="MobiDB-lite"/>
    </source>
</evidence>
<sequence>MSVDLVQEALHNAIAATNNATIYTNIVLSTADALSNYSSVLEQLKSNRVAFYLLQKNKKKKLSSLIDQINEYESFLKKQDLDSSSIDSIIHSFNIPISQPIDTIKKSMDSIYDSFKHLGLDVPKFTILDADLTDDLVSLYGIFATNDSNSQIAQKLQEVKEFMQNHGISLPSTNIKNVSLDDFFFDISKFKLDHSQLRKKKLVMSKPDGDYYNGTYTKNDEVRKVTIIEIPEYSTNLEKFQREVSSLSSISHPNIIEFIGATSTPPYCIVTARHGKTLRHYLQQSDSSKKSDKMKTTSNLLIHPSYFVEDIDRQEKEKENKKGENQNEKDDNKEPLKAKLNQEKIREKRELQQVEEKIHLKASSFSVNDLILDNTNNDNSQPHLIDDTSNGTTDTENNYSEQKPKKHKKKHTVITGTEKAVIAYKIAEAMSYVHSKNILHRNLSCNTIVLDKAMNPYIIDFSTSRFFPEDESLLLTVGVGSEQAKAPELTSDTRYSYEIDVFSFGMMLYEMLTCEIPFGKMSSTEAASAILSGKRPDIPANTQKKLSDLISRCWHPNAKDRPTFIQLVNEIPYSKIMFPDSDEQKVLQFYRSVSVKSNNVQYCIDFMEQICGDIDEIIVFKHEAVRIRALLCGYILELKKSKAAKNSEEEDLETALDINNLMTALSRLSTAIKNITSPIWETNALNNPATAPIDDINESLDSLVVPLTQLGLNVEKYKPKKVDLALDFRILYSTFKSNENGGNLNVEKRIIEVENFMKENGITIVPSQHEIDKRISSVFKNYDNFIVRHSDFEKLKLIGSGATSDVYLGTQKSTQNKVAIKEFNEDYLLAEKCGFYLHREIFALSTLHHEYLANFIGATKTNPIWIVNEYVENGDLESHIEDGSLSPIQKTVIMYEVAEGMAYLQSMKMIHRDLKSKNVLLDANLEPKIVDFGFTRHFSSTMSMAVGTPIYMAPEVIKSSYYDYKADVFSFALMVSEMITGFKPFLQYSNDPLTIQQYILDGLRPTFDEDLGVSEEMKELLEQMWEDDYKKRPDFNTILQIMREKKITFPGAEETDVSDFYDRKENKASSRPLASLKRRASFFLNVQ</sequence>
<proteinExistence type="predicted"/>
<name>A0ABR2L960_9EUKA</name>
<dbReference type="InterPro" id="IPR001245">
    <property type="entry name" value="Ser-Thr/Tyr_kinase_cat_dom"/>
</dbReference>
<keyword evidence="8" id="KW-1185">Reference proteome</keyword>
<evidence type="ECO:0000313" key="7">
    <source>
        <dbReference type="EMBL" id="KAK8899894.1"/>
    </source>
</evidence>
<feature type="region of interest" description="Disordered" evidence="5">
    <location>
        <begin position="306"/>
        <end position="346"/>
    </location>
</feature>
<dbReference type="PROSITE" id="PS00107">
    <property type="entry name" value="PROTEIN_KINASE_ATP"/>
    <property type="match status" value="1"/>
</dbReference>
<evidence type="ECO:0000256" key="1">
    <source>
        <dbReference type="ARBA" id="ARBA00022527"/>
    </source>
</evidence>